<protein>
    <submittedName>
        <fullName evidence="2">Putative membrane protein</fullName>
    </submittedName>
</protein>
<feature type="transmembrane region" description="Helical" evidence="1">
    <location>
        <begin position="6"/>
        <end position="27"/>
    </location>
</feature>
<dbReference type="Proteomes" id="UP000247978">
    <property type="component" value="Unassembled WGS sequence"/>
</dbReference>
<feature type="transmembrane region" description="Helical" evidence="1">
    <location>
        <begin position="91"/>
        <end position="113"/>
    </location>
</feature>
<dbReference type="PANTHER" id="PTHR37309:SF1">
    <property type="entry name" value="SLR0284 PROTEIN"/>
    <property type="match status" value="1"/>
</dbReference>
<accession>A0A2V3W936</accession>
<comment type="caution">
    <text evidence="2">The sequence shown here is derived from an EMBL/GenBank/DDBJ whole genome shotgun (WGS) entry which is preliminary data.</text>
</comment>
<dbReference type="AlphaFoldDB" id="A0A2V3W936"/>
<name>A0A2V3W936_9BACI</name>
<dbReference type="Pfam" id="PF04020">
    <property type="entry name" value="Phage_holin_4_2"/>
    <property type="match status" value="1"/>
</dbReference>
<gene>
    <name evidence="2" type="ORF">DFR56_102289</name>
</gene>
<keyword evidence="3" id="KW-1185">Reference proteome</keyword>
<keyword evidence="1" id="KW-1133">Transmembrane helix</keyword>
<proteinExistence type="predicted"/>
<evidence type="ECO:0000256" key="1">
    <source>
        <dbReference type="SAM" id="Phobius"/>
    </source>
</evidence>
<organism evidence="2 3">
    <name type="scientific">Pseudogracilibacillus auburnensis</name>
    <dbReference type="NCBI Taxonomy" id="1494959"/>
    <lineage>
        <taxon>Bacteria</taxon>
        <taxon>Bacillati</taxon>
        <taxon>Bacillota</taxon>
        <taxon>Bacilli</taxon>
        <taxon>Bacillales</taxon>
        <taxon>Bacillaceae</taxon>
        <taxon>Pseudogracilibacillus</taxon>
    </lineage>
</organism>
<dbReference type="RefSeq" id="WP_110394226.1">
    <property type="nucleotide sequence ID" value="NZ_JADIJL010000001.1"/>
</dbReference>
<sequence length="123" mass="13598">MFVRSFLSWFTSVFLNAIALIAVSQLFDSFYIADFKTALIASVILSVLNLIVRPILIILTLPITVLTLGFFILIINAITLMLAQKIMGDSFVINGFGVAFIASIIISLISMFLHRLVGDVKEK</sequence>
<feature type="transmembrane region" description="Helical" evidence="1">
    <location>
        <begin position="65"/>
        <end position="84"/>
    </location>
</feature>
<dbReference type="OrthoDB" id="7205479at2"/>
<dbReference type="PANTHER" id="PTHR37309">
    <property type="entry name" value="SLR0284 PROTEIN"/>
    <property type="match status" value="1"/>
</dbReference>
<reference evidence="2 3" key="1">
    <citation type="submission" date="2018-05" db="EMBL/GenBank/DDBJ databases">
        <title>Genomic Encyclopedia of Type Strains, Phase IV (KMG-IV): sequencing the most valuable type-strain genomes for metagenomic binning, comparative biology and taxonomic classification.</title>
        <authorList>
            <person name="Goeker M."/>
        </authorList>
    </citation>
    <scope>NUCLEOTIDE SEQUENCE [LARGE SCALE GENOMIC DNA]</scope>
    <source>
        <strain evidence="2 3">DSM 28556</strain>
    </source>
</reference>
<dbReference type="EMBL" id="QJJQ01000002">
    <property type="protein sequence ID" value="PXW89511.1"/>
    <property type="molecule type" value="Genomic_DNA"/>
</dbReference>
<keyword evidence="1" id="KW-0812">Transmembrane</keyword>
<keyword evidence="1" id="KW-0472">Membrane</keyword>
<dbReference type="InterPro" id="IPR007165">
    <property type="entry name" value="Phage_holin_4_2"/>
</dbReference>
<evidence type="ECO:0000313" key="3">
    <source>
        <dbReference type="Proteomes" id="UP000247978"/>
    </source>
</evidence>
<evidence type="ECO:0000313" key="2">
    <source>
        <dbReference type="EMBL" id="PXW89511.1"/>
    </source>
</evidence>